<reference evidence="1" key="2">
    <citation type="submission" date="2022-06" db="UniProtKB">
        <authorList>
            <consortium name="EnsemblMetazoa"/>
        </authorList>
    </citation>
    <scope>IDENTIFICATION</scope>
    <source>
        <strain evidence="1">PS312</strain>
    </source>
</reference>
<sequence length="236" mass="25408">MMQSVTLLHLLATTALVAEPAPLVAGAAPKFDVLFINDFTLNFVNDGAKLAEKSTKCPGNAYPEAAEQFSFTSSVVDAIDASINLLTLQYDFYNGGNGHHLNGYLFTKDNFVADAGQVFRNFCFEQPQTSDLPTYVKTKLVHARDVDVLVLFTAASAAELAAALPIDADEFKAVIVVGLRVEFEIRGPPSPHFTFSLTGADASSFYPSTFIAIDDFGHPEDVAGMINNAYADIRAA</sequence>
<gene>
    <name evidence="1" type="primary">WBGene00105064</name>
</gene>
<protein>
    <submittedName>
        <fullName evidence="1">Uncharacterized protein</fullName>
    </submittedName>
</protein>
<evidence type="ECO:0000313" key="2">
    <source>
        <dbReference type="Proteomes" id="UP000005239"/>
    </source>
</evidence>
<accession>A0A2A6CKR6</accession>
<dbReference type="AlphaFoldDB" id="A0A2A6CKR6"/>
<proteinExistence type="predicted"/>
<keyword evidence="2" id="KW-1185">Reference proteome</keyword>
<accession>A0A8R1UA73</accession>
<reference evidence="2" key="1">
    <citation type="journal article" date="2008" name="Nat. Genet.">
        <title>The Pristionchus pacificus genome provides a unique perspective on nematode lifestyle and parasitism.</title>
        <authorList>
            <person name="Dieterich C."/>
            <person name="Clifton S.W."/>
            <person name="Schuster L.N."/>
            <person name="Chinwalla A."/>
            <person name="Delehaunty K."/>
            <person name="Dinkelacker I."/>
            <person name="Fulton L."/>
            <person name="Fulton R."/>
            <person name="Godfrey J."/>
            <person name="Minx P."/>
            <person name="Mitreva M."/>
            <person name="Roeseler W."/>
            <person name="Tian H."/>
            <person name="Witte H."/>
            <person name="Yang S.P."/>
            <person name="Wilson R.K."/>
            <person name="Sommer R.J."/>
        </authorList>
    </citation>
    <scope>NUCLEOTIDE SEQUENCE [LARGE SCALE GENOMIC DNA]</scope>
    <source>
        <strain evidence="2">PS312</strain>
    </source>
</reference>
<name>A0A2A6CKR6_PRIPA</name>
<evidence type="ECO:0000313" key="1">
    <source>
        <dbReference type="EnsemblMetazoa" id="PPA15510.1"/>
    </source>
</evidence>
<dbReference type="Proteomes" id="UP000005239">
    <property type="component" value="Unassembled WGS sequence"/>
</dbReference>
<dbReference type="EnsemblMetazoa" id="PPA15510.1">
    <property type="protein sequence ID" value="PPA15510.1"/>
    <property type="gene ID" value="WBGene00105064"/>
</dbReference>
<organism evidence="1 2">
    <name type="scientific">Pristionchus pacificus</name>
    <name type="common">Parasitic nematode worm</name>
    <dbReference type="NCBI Taxonomy" id="54126"/>
    <lineage>
        <taxon>Eukaryota</taxon>
        <taxon>Metazoa</taxon>
        <taxon>Ecdysozoa</taxon>
        <taxon>Nematoda</taxon>
        <taxon>Chromadorea</taxon>
        <taxon>Rhabditida</taxon>
        <taxon>Rhabditina</taxon>
        <taxon>Diplogasteromorpha</taxon>
        <taxon>Diplogasteroidea</taxon>
        <taxon>Neodiplogasteridae</taxon>
        <taxon>Pristionchus</taxon>
    </lineage>
</organism>